<dbReference type="CDD" id="cd06193">
    <property type="entry name" value="siderophore_interacting"/>
    <property type="match status" value="1"/>
</dbReference>
<accession>U3GT10</accession>
<dbReference type="GeneID" id="78249136"/>
<dbReference type="Proteomes" id="UP000016943">
    <property type="component" value="Chromosome"/>
</dbReference>
<evidence type="ECO:0000259" key="1">
    <source>
        <dbReference type="PROSITE" id="PS51384"/>
    </source>
</evidence>
<dbReference type="RefSeq" id="WP_020975578.1">
    <property type="nucleotide sequence ID" value="NC_022198.1"/>
</dbReference>
<dbReference type="InterPro" id="IPR039374">
    <property type="entry name" value="SIP_fam"/>
</dbReference>
<dbReference type="KEGG" id="caz:CARG_01325"/>
<evidence type="ECO:0000313" key="2">
    <source>
        <dbReference type="EMBL" id="AGU14449.1"/>
    </source>
</evidence>
<reference evidence="2 3" key="1">
    <citation type="journal article" date="2013" name="Genome Announc.">
        <title>Whole-Genome Sequence of the Clinical Strain Corynebacterium argentoratense DSM 44202, Isolated from a Human Throat Specimen.</title>
        <authorList>
            <person name="Bomholt C."/>
            <person name="Glaub A."/>
            <person name="Gravermann K."/>
            <person name="Albersmeier A."/>
            <person name="Brinkrolf K."/>
            <person name="Ruckert C."/>
            <person name="Tauch A."/>
        </authorList>
    </citation>
    <scope>NUCLEOTIDE SEQUENCE [LARGE SCALE GENOMIC DNA]</scope>
    <source>
        <strain evidence="2">DSM 44202</strain>
    </source>
</reference>
<dbReference type="OrthoDB" id="3291337at2"/>
<protein>
    <recommendedName>
        <fullName evidence="1">FAD-binding FR-type domain-containing protein</fullName>
    </recommendedName>
</protein>
<name>U3GT10_9CORY</name>
<dbReference type="Pfam" id="PF08021">
    <property type="entry name" value="FAD_binding_9"/>
    <property type="match status" value="1"/>
</dbReference>
<dbReference type="PATRIC" id="fig|1348662.3.peg.258"/>
<organism evidence="2 3">
    <name type="scientific">Corynebacterium argentoratense DSM 44202</name>
    <dbReference type="NCBI Taxonomy" id="1348662"/>
    <lineage>
        <taxon>Bacteria</taxon>
        <taxon>Bacillati</taxon>
        <taxon>Actinomycetota</taxon>
        <taxon>Actinomycetes</taxon>
        <taxon>Mycobacteriales</taxon>
        <taxon>Corynebacteriaceae</taxon>
        <taxon>Corynebacterium</taxon>
    </lineage>
</organism>
<keyword evidence="3" id="KW-1185">Reference proteome</keyword>
<dbReference type="SUPFAM" id="SSF63380">
    <property type="entry name" value="Riboflavin synthase domain-like"/>
    <property type="match status" value="1"/>
</dbReference>
<dbReference type="PANTHER" id="PTHR30157:SF0">
    <property type="entry name" value="NADPH-DEPENDENT FERRIC-CHELATE REDUCTASE"/>
    <property type="match status" value="1"/>
</dbReference>
<dbReference type="InterPro" id="IPR007037">
    <property type="entry name" value="SIP_rossman_dom"/>
</dbReference>
<feature type="domain" description="FAD-binding FR-type" evidence="1">
    <location>
        <begin position="13"/>
        <end position="147"/>
    </location>
</feature>
<dbReference type="InterPro" id="IPR017938">
    <property type="entry name" value="Riboflavin_synthase-like_b-brl"/>
</dbReference>
<dbReference type="eggNOG" id="COG2375">
    <property type="taxonomic scope" value="Bacteria"/>
</dbReference>
<dbReference type="InterPro" id="IPR017927">
    <property type="entry name" value="FAD-bd_FR_type"/>
</dbReference>
<dbReference type="STRING" id="1348662.CARG_01325"/>
<dbReference type="PROSITE" id="PS51384">
    <property type="entry name" value="FAD_FR"/>
    <property type="match status" value="1"/>
</dbReference>
<gene>
    <name evidence="2" type="ORF">CARG_01325</name>
</gene>
<dbReference type="InterPro" id="IPR013113">
    <property type="entry name" value="SIP_FAD-bd"/>
</dbReference>
<evidence type="ECO:0000313" key="3">
    <source>
        <dbReference type="Proteomes" id="UP000016943"/>
    </source>
</evidence>
<dbReference type="PANTHER" id="PTHR30157">
    <property type="entry name" value="FERRIC REDUCTASE, NADPH-DEPENDENT"/>
    <property type="match status" value="1"/>
</dbReference>
<dbReference type="Gene3D" id="3.40.50.80">
    <property type="entry name" value="Nucleotide-binding domain of ferredoxin-NADP reductase (FNR) module"/>
    <property type="match status" value="1"/>
</dbReference>
<dbReference type="Pfam" id="PF04954">
    <property type="entry name" value="SIP"/>
    <property type="match status" value="1"/>
</dbReference>
<dbReference type="HOGENOM" id="CLU_031373_0_0_11"/>
<dbReference type="Gene3D" id="2.40.30.10">
    <property type="entry name" value="Translation factors"/>
    <property type="match status" value="1"/>
</dbReference>
<dbReference type="InterPro" id="IPR039261">
    <property type="entry name" value="FNR_nucleotide-bd"/>
</dbReference>
<dbReference type="GO" id="GO:0016491">
    <property type="term" value="F:oxidoreductase activity"/>
    <property type="evidence" value="ECO:0007669"/>
    <property type="project" value="InterPro"/>
</dbReference>
<sequence length="566" mass="61013">MPRNSRSREIYPVTLRDVEVMRVEDVTPNLRRITLGGEELGAGTRRGADSPEFVSTGFDDDVRIIFPHPTTGERPFPRPLGNGNLEWTEEIKNLFRAYTVRKYDAASGEVVIDFARHGAGLAEDFCQRVTVGDRVYIAGPKMCGELPVHADWLLLCGDHTALPAIARCLEELPAGQKVTAVIEVADRADVLDIETRADADVHWVVAAEGGRFSQVVQRLFDCAPAGEGYVWAAGEAGQLKAVRALAKRLDVPRENVEFTGYWRQQDVVLGDDGVPINTRLAAFEQLHDMLEVGPAYAVRTAHAAGVLSDLFEADAPVSPAHAGCLDPAVTVRLLRYLEAIGLVEQPEVGLFRLSRLGVDLADPEGLGARLLTPRALAWAHIDQAMEGNSLGRAARLEDPAAGWTAPAVAAALVRLYDCVIAVDGPGCSIYADELVRKGAPQVVMPEGAGVEDVHPVRRAQVSVGEGAAGEDAGVVLLIDPCIASSDEQLVQRLRELRVDRCAIVTELLSESGADEHAVEEDLLRLIESGGSVPTQRGLGRVVADAGWRVESSTPVGWGNTLLQLER</sequence>
<proteinExistence type="predicted"/>
<dbReference type="AlphaFoldDB" id="U3GT10"/>
<dbReference type="EMBL" id="CP006365">
    <property type="protein sequence ID" value="AGU14449.1"/>
    <property type="molecule type" value="Genomic_DNA"/>
</dbReference>